<dbReference type="Gene3D" id="2.70.150.10">
    <property type="entry name" value="Calcium-transporting ATPase, cytoplasmic transduction domain A"/>
    <property type="match status" value="1"/>
</dbReference>
<keyword evidence="4 9" id="KW-0812">Transmembrane</keyword>
<keyword evidence="5 9" id="KW-1133">Transmembrane helix</keyword>
<evidence type="ECO:0000256" key="6">
    <source>
        <dbReference type="ARBA" id="ARBA00023136"/>
    </source>
</evidence>
<dbReference type="EMBL" id="JXKG01000008">
    <property type="protein sequence ID" value="OJG15339.1"/>
    <property type="molecule type" value="Genomic_DNA"/>
</dbReference>
<dbReference type="InterPro" id="IPR023298">
    <property type="entry name" value="ATPase_P-typ_TM_dom_sf"/>
</dbReference>
<feature type="domain" description="P-type ATPase A" evidence="10">
    <location>
        <begin position="114"/>
        <end position="212"/>
    </location>
</feature>
<feature type="transmembrane region" description="Helical" evidence="9">
    <location>
        <begin position="6"/>
        <end position="26"/>
    </location>
</feature>
<dbReference type="InterPro" id="IPR008250">
    <property type="entry name" value="ATPase_P-typ_transduc_dom_A_sf"/>
</dbReference>
<dbReference type="InterPro" id="IPR027256">
    <property type="entry name" value="P-typ_ATPase_IB"/>
</dbReference>
<dbReference type="PROSITE" id="PS00154">
    <property type="entry name" value="ATPASE_E1_E2"/>
    <property type="match status" value="1"/>
</dbReference>
<accession>A0A1L8R6E1</accession>
<dbReference type="InterPro" id="IPR036412">
    <property type="entry name" value="HAD-like_sf"/>
</dbReference>
<dbReference type="PANTHER" id="PTHR48085:SF5">
    <property type="entry name" value="CADMIUM_ZINC-TRANSPORTING ATPASE HMA4-RELATED"/>
    <property type="match status" value="1"/>
</dbReference>
<comment type="caution">
    <text evidence="11">The sequence shown here is derived from an EMBL/GenBank/DDBJ whole genome shotgun (WGS) entry which is preliminary data.</text>
</comment>
<evidence type="ECO:0000313" key="12">
    <source>
        <dbReference type="Proteomes" id="UP000182835"/>
    </source>
</evidence>
<evidence type="ECO:0000256" key="2">
    <source>
        <dbReference type="ARBA" id="ARBA00006024"/>
    </source>
</evidence>
<evidence type="ECO:0000256" key="3">
    <source>
        <dbReference type="ARBA" id="ARBA00022539"/>
    </source>
</evidence>
<dbReference type="Proteomes" id="UP000182835">
    <property type="component" value="Unassembled WGS sequence"/>
</dbReference>
<dbReference type="GO" id="GO:0008551">
    <property type="term" value="F:P-type cadmium transporter activity"/>
    <property type="evidence" value="ECO:0007669"/>
    <property type="project" value="UniProtKB-EC"/>
</dbReference>
<comment type="subcellular location">
    <subcellularLocation>
        <location evidence="9">Cell membrane</location>
    </subcellularLocation>
    <subcellularLocation>
        <location evidence="1">Membrane</location>
        <topology evidence="1">Multi-pass membrane protein</topology>
    </subcellularLocation>
</comment>
<keyword evidence="6 9" id="KW-0472">Membrane</keyword>
<dbReference type="Gene3D" id="3.40.50.1000">
    <property type="entry name" value="HAD superfamily/HAD-like"/>
    <property type="match status" value="1"/>
</dbReference>
<dbReference type="GO" id="GO:0046872">
    <property type="term" value="F:metal ion binding"/>
    <property type="evidence" value="ECO:0007669"/>
    <property type="project" value="UniProtKB-KW"/>
</dbReference>
<keyword evidence="9" id="KW-0479">Metal-binding</keyword>
<evidence type="ECO:0000259" key="10">
    <source>
        <dbReference type="Pfam" id="PF00122"/>
    </source>
</evidence>
<feature type="transmembrane region" description="Helical" evidence="9">
    <location>
        <begin position="228"/>
        <end position="247"/>
    </location>
</feature>
<evidence type="ECO:0000256" key="4">
    <source>
        <dbReference type="ARBA" id="ARBA00022692"/>
    </source>
</evidence>
<comment type="catalytic activity">
    <reaction evidence="8">
        <text>Cd(2+)(in) + ATP + H2O = Cd(2+)(out) + ADP + phosphate + H(+)</text>
        <dbReference type="Rhea" id="RHEA:12132"/>
        <dbReference type="ChEBI" id="CHEBI:15377"/>
        <dbReference type="ChEBI" id="CHEBI:15378"/>
        <dbReference type="ChEBI" id="CHEBI:30616"/>
        <dbReference type="ChEBI" id="CHEBI:43474"/>
        <dbReference type="ChEBI" id="CHEBI:48775"/>
        <dbReference type="ChEBI" id="CHEBI:456216"/>
        <dbReference type="EC" id="7.2.2.21"/>
    </reaction>
</comment>
<protein>
    <recommendedName>
        <fullName evidence="7">Cd(2+)-exporting ATPase</fullName>
        <ecNumber evidence="7">7.2.2.21</ecNumber>
    </recommendedName>
</protein>
<dbReference type="InterPro" id="IPR051014">
    <property type="entry name" value="Cation_Transport_ATPase_IB"/>
</dbReference>
<evidence type="ECO:0000256" key="1">
    <source>
        <dbReference type="ARBA" id="ARBA00004141"/>
    </source>
</evidence>
<feature type="transmembrane region" description="Helical" evidence="9">
    <location>
        <begin position="64"/>
        <end position="89"/>
    </location>
</feature>
<dbReference type="InterPro" id="IPR023299">
    <property type="entry name" value="ATPase_P-typ_cyto_dom_N"/>
</dbReference>
<keyword evidence="9" id="KW-1003">Cell membrane</keyword>
<evidence type="ECO:0000313" key="11">
    <source>
        <dbReference type="EMBL" id="OJG15339.1"/>
    </source>
</evidence>
<dbReference type="STRING" id="317010.RU96_GL002390"/>
<dbReference type="PRINTS" id="PR00120">
    <property type="entry name" value="HATPASE"/>
</dbReference>
<dbReference type="CDD" id="cd07544">
    <property type="entry name" value="P-type_ATPase_HM"/>
    <property type="match status" value="1"/>
</dbReference>
<keyword evidence="9" id="KW-0547">Nucleotide-binding</keyword>
<dbReference type="PRINTS" id="PR00119">
    <property type="entry name" value="CATATPASE"/>
</dbReference>
<reference evidence="11 12" key="1">
    <citation type="submission" date="2014-12" db="EMBL/GenBank/DDBJ databases">
        <title>Draft genome sequences of 29 type strains of Enterococci.</title>
        <authorList>
            <person name="Zhong Z."/>
            <person name="Sun Z."/>
            <person name="Liu W."/>
            <person name="Zhang W."/>
            <person name="Zhang H."/>
        </authorList>
    </citation>
    <scope>NUCLEOTIDE SEQUENCE [LARGE SCALE GENOMIC DNA]</scope>
    <source>
        <strain evidence="11 12">DSM 21207</strain>
    </source>
</reference>
<dbReference type="GO" id="GO:0005886">
    <property type="term" value="C:plasma membrane"/>
    <property type="evidence" value="ECO:0007669"/>
    <property type="project" value="UniProtKB-SubCell"/>
</dbReference>
<dbReference type="EC" id="7.2.2.21" evidence="7"/>
<evidence type="ECO:0000256" key="7">
    <source>
        <dbReference type="ARBA" id="ARBA00039103"/>
    </source>
</evidence>
<feature type="transmembrane region" description="Helical" evidence="9">
    <location>
        <begin position="33"/>
        <end position="52"/>
    </location>
</feature>
<feature type="transmembrane region" description="Helical" evidence="9">
    <location>
        <begin position="550"/>
        <end position="573"/>
    </location>
</feature>
<evidence type="ECO:0000256" key="9">
    <source>
        <dbReference type="RuleBase" id="RU362081"/>
    </source>
</evidence>
<dbReference type="NCBIfam" id="TIGR01512">
    <property type="entry name" value="ATPase-IB2_Cd"/>
    <property type="match status" value="1"/>
</dbReference>
<dbReference type="InterPro" id="IPR001757">
    <property type="entry name" value="P_typ_ATPase"/>
</dbReference>
<evidence type="ECO:0000256" key="5">
    <source>
        <dbReference type="ARBA" id="ARBA00022989"/>
    </source>
</evidence>
<dbReference type="InterPro" id="IPR018303">
    <property type="entry name" value="ATPase_P-typ_P_site"/>
</dbReference>
<gene>
    <name evidence="11" type="ORF">RU96_GL002390</name>
</gene>
<proteinExistence type="inferred from homology"/>
<dbReference type="GO" id="GO:0016887">
    <property type="term" value="F:ATP hydrolysis activity"/>
    <property type="evidence" value="ECO:0007669"/>
    <property type="project" value="InterPro"/>
</dbReference>
<dbReference type="Pfam" id="PF00702">
    <property type="entry name" value="Hydrolase"/>
    <property type="match status" value="1"/>
</dbReference>
<evidence type="ECO:0000256" key="8">
    <source>
        <dbReference type="ARBA" id="ARBA00049338"/>
    </source>
</evidence>
<keyword evidence="9" id="KW-0067">ATP-binding</keyword>
<dbReference type="InterPro" id="IPR023214">
    <property type="entry name" value="HAD_sf"/>
</dbReference>
<dbReference type="Pfam" id="PF00122">
    <property type="entry name" value="E1-E2_ATPase"/>
    <property type="match status" value="1"/>
</dbReference>
<feature type="transmembrane region" description="Helical" evidence="9">
    <location>
        <begin position="253"/>
        <end position="275"/>
    </location>
</feature>
<name>A0A1L8R6E1_9ENTE</name>
<dbReference type="SUPFAM" id="SSF81653">
    <property type="entry name" value="Calcium ATPase, transduction domain A"/>
    <property type="match status" value="1"/>
</dbReference>
<organism evidence="11 12">
    <name type="scientific">Enterococcus canintestini</name>
    <dbReference type="NCBI Taxonomy" id="317010"/>
    <lineage>
        <taxon>Bacteria</taxon>
        <taxon>Bacillati</taxon>
        <taxon>Bacillota</taxon>
        <taxon>Bacilli</taxon>
        <taxon>Lactobacillales</taxon>
        <taxon>Enterococcaceae</taxon>
        <taxon>Enterococcus</taxon>
    </lineage>
</organism>
<dbReference type="InterPro" id="IPR059000">
    <property type="entry name" value="ATPase_P-type_domA"/>
</dbReference>
<keyword evidence="3" id="KW-0104">Cadmium</keyword>
<dbReference type="NCBIfam" id="TIGR01494">
    <property type="entry name" value="ATPase_P-type"/>
    <property type="match status" value="1"/>
</dbReference>
<dbReference type="Gene3D" id="3.40.1110.10">
    <property type="entry name" value="Calcium-transporting ATPase, cytoplasmic domain N"/>
    <property type="match status" value="1"/>
</dbReference>
<dbReference type="PROSITE" id="PS51257">
    <property type="entry name" value="PROKAR_LIPOPROTEIN"/>
    <property type="match status" value="1"/>
</dbReference>
<sequence length="609" mass="65082">MEMSHFKKFFLTLVVGVIACLFEFVLKQGQWAYLLVTIVGGFMAFTMLIEMVKTLRSGRYGVDILAITAIVATLAVGEYWASLMILIMLTGGDSLEDYASRQAGRELQSLLDNSPQVAHRKNGDRLEDLTLDKVKVGDILVVKPHEIVPVDGIALQEGSVDESSLTGESRPVDKNSGDDIMSGAINGEGTLVYQVTSLAEDSQYQQIVKLVKESQEKPAHFVRMADRYAVPFTAIAYLIGGIAWFVTKDPVRFAEVLVVASPCPLILAAPVALVAGMSRSSRNGIVVKTGTTIEKLAEAKTIAFDKTGTITKGQLTVEAINPVAGFPEDKFLSYLASAEQESLHILARSLVSYATKRVELVPVKNLEEVVGSGVKGEIDGKVIKIGRAEFAHASISAGDATMIFASLDDQYIGSVTFADEIRPEAQTTITQLRNLGVDKEIMLTGDRKGIAELTATAVGIKEVHAECLPQDKINVLKNITKADRPLVMIGDGINDAPALAIADVGIAMGAHGSSAASESADAVILKDDLSSVAAAVSISQDTMKIARQSVLIGIFICVGLMLVASTGVIPALIGAMLQEVVDTVSILSALRAKNDRKNKDTRKKLSLGH</sequence>
<dbReference type="NCBIfam" id="TIGR01525">
    <property type="entry name" value="ATPase-IB_hvy"/>
    <property type="match status" value="1"/>
</dbReference>
<dbReference type="AlphaFoldDB" id="A0A1L8R6E1"/>
<dbReference type="PANTHER" id="PTHR48085">
    <property type="entry name" value="CADMIUM/ZINC-TRANSPORTING ATPASE HMA2-RELATED"/>
    <property type="match status" value="1"/>
</dbReference>
<dbReference type="SUPFAM" id="SSF56784">
    <property type="entry name" value="HAD-like"/>
    <property type="match status" value="1"/>
</dbReference>
<dbReference type="SUPFAM" id="SSF81665">
    <property type="entry name" value="Calcium ATPase, transmembrane domain M"/>
    <property type="match status" value="1"/>
</dbReference>
<comment type="similarity">
    <text evidence="2 9">Belongs to the cation transport ATPase (P-type) (TC 3.A.3) family. Type IB subfamily.</text>
</comment>
<dbReference type="GO" id="GO:0005524">
    <property type="term" value="F:ATP binding"/>
    <property type="evidence" value="ECO:0007669"/>
    <property type="project" value="UniProtKB-UniRule"/>
</dbReference>